<comment type="caution">
    <text evidence="3">The sequence shown here is derived from an EMBL/GenBank/DDBJ whole genome shotgun (WGS) entry which is preliminary data.</text>
</comment>
<dbReference type="AlphaFoldDB" id="A0AAN6QGL3"/>
<sequence>MRTSHSIAAALAAGFGLACAECGASSSFLYVTSYPPEGAVGKVTTLKLGDTGLESIGASEACGPYPSWLTQAGDILYCVDEAWPSPNGSVTSLKVGSDGLLTKLSSLPTLGGPVSTIVYGDGGRGLAVADYSGAGIQTFNIADPAAIAALQTEAFAVPADKRPSPQDQSRPHQALLDPTGDFLVFPDLGADLLRVFKVDKATLQYSESTPLEFDRGTGPRHAAFYTTESKTFLYIINELQNSVTGFAVAYNDDKTLGFQQVYNATTHGGTDPVPAGTAAAEIAISPDKKFLTLSSRLERSLTYTVANGTQVPSDPLITFSIDGETGVLTHVQTAPAGGVNPRHFSFNKDGSRVAVGLQADGRVVVFERDTATGKLGKTVAEADVPGMPNFVLFKE</sequence>
<dbReference type="GO" id="GO:0017057">
    <property type="term" value="F:6-phosphogluconolactonase activity"/>
    <property type="evidence" value="ECO:0007669"/>
    <property type="project" value="TreeGrafter"/>
</dbReference>
<dbReference type="SUPFAM" id="SSF50974">
    <property type="entry name" value="Nitrous oxide reductase, N-terminal domain"/>
    <property type="match status" value="1"/>
</dbReference>
<proteinExistence type="inferred from homology"/>
<evidence type="ECO:0000313" key="4">
    <source>
        <dbReference type="Proteomes" id="UP001302812"/>
    </source>
</evidence>
<name>A0AAN6QGL3_9PEZI</name>
<dbReference type="PANTHER" id="PTHR30344">
    <property type="entry name" value="6-PHOSPHOGLUCONOLACTONASE-RELATED"/>
    <property type="match status" value="1"/>
</dbReference>
<dbReference type="InterPro" id="IPR019405">
    <property type="entry name" value="Lactonase_7-beta_prop"/>
</dbReference>
<dbReference type="GeneID" id="89941095"/>
<evidence type="ECO:0000256" key="2">
    <source>
        <dbReference type="SAM" id="SignalP"/>
    </source>
</evidence>
<organism evidence="3 4">
    <name type="scientific">Canariomyces notabilis</name>
    <dbReference type="NCBI Taxonomy" id="2074819"/>
    <lineage>
        <taxon>Eukaryota</taxon>
        <taxon>Fungi</taxon>
        <taxon>Dikarya</taxon>
        <taxon>Ascomycota</taxon>
        <taxon>Pezizomycotina</taxon>
        <taxon>Sordariomycetes</taxon>
        <taxon>Sordariomycetidae</taxon>
        <taxon>Sordariales</taxon>
        <taxon>Chaetomiaceae</taxon>
        <taxon>Canariomyces</taxon>
    </lineage>
</organism>
<evidence type="ECO:0000313" key="3">
    <source>
        <dbReference type="EMBL" id="KAK4109868.1"/>
    </source>
</evidence>
<dbReference type="PANTHER" id="PTHR30344:SF1">
    <property type="entry name" value="6-PHOSPHOGLUCONOLACTONASE"/>
    <property type="match status" value="1"/>
</dbReference>
<dbReference type="Pfam" id="PF10282">
    <property type="entry name" value="Lactonase"/>
    <property type="match status" value="1"/>
</dbReference>
<dbReference type="Proteomes" id="UP001302812">
    <property type="component" value="Unassembled WGS sequence"/>
</dbReference>
<dbReference type="InterPro" id="IPR015943">
    <property type="entry name" value="WD40/YVTN_repeat-like_dom_sf"/>
</dbReference>
<evidence type="ECO:0000256" key="1">
    <source>
        <dbReference type="ARBA" id="ARBA00005564"/>
    </source>
</evidence>
<protein>
    <submittedName>
        <fullName evidence="3">Isomerase YbhE</fullName>
    </submittedName>
</protein>
<accession>A0AAN6QGL3</accession>
<dbReference type="InterPro" id="IPR050282">
    <property type="entry name" value="Cycloisomerase_2"/>
</dbReference>
<dbReference type="GO" id="GO:0016853">
    <property type="term" value="F:isomerase activity"/>
    <property type="evidence" value="ECO:0007669"/>
    <property type="project" value="UniProtKB-KW"/>
</dbReference>
<keyword evidence="3" id="KW-0413">Isomerase</keyword>
<comment type="similarity">
    <text evidence="1">Belongs to the cycloisomerase 2 family.</text>
</comment>
<feature type="signal peptide" evidence="2">
    <location>
        <begin position="1"/>
        <end position="20"/>
    </location>
</feature>
<reference evidence="3" key="2">
    <citation type="submission" date="2023-05" db="EMBL/GenBank/DDBJ databases">
        <authorList>
            <consortium name="Lawrence Berkeley National Laboratory"/>
            <person name="Steindorff A."/>
            <person name="Hensen N."/>
            <person name="Bonometti L."/>
            <person name="Westerberg I."/>
            <person name="Brannstrom I.O."/>
            <person name="Guillou S."/>
            <person name="Cros-Aarteil S."/>
            <person name="Calhoun S."/>
            <person name="Haridas S."/>
            <person name="Kuo A."/>
            <person name="Mondo S."/>
            <person name="Pangilinan J."/>
            <person name="Riley R."/>
            <person name="Labutti K."/>
            <person name="Andreopoulos B."/>
            <person name="Lipzen A."/>
            <person name="Chen C."/>
            <person name="Yanf M."/>
            <person name="Daum C."/>
            <person name="Ng V."/>
            <person name="Clum A."/>
            <person name="Ohm R."/>
            <person name="Martin F."/>
            <person name="Silar P."/>
            <person name="Natvig D."/>
            <person name="Lalanne C."/>
            <person name="Gautier V."/>
            <person name="Ament-Velasquez S.L."/>
            <person name="Kruys A."/>
            <person name="Hutchinson M.I."/>
            <person name="Powell A.J."/>
            <person name="Barry K."/>
            <person name="Miller A.N."/>
            <person name="Grigoriev I.V."/>
            <person name="Debuchy R."/>
            <person name="Gladieux P."/>
            <person name="Thoren M.H."/>
            <person name="Johannesson H."/>
        </authorList>
    </citation>
    <scope>NUCLEOTIDE SEQUENCE</scope>
    <source>
        <strain evidence="3">CBS 508.74</strain>
    </source>
</reference>
<keyword evidence="2" id="KW-0732">Signal</keyword>
<dbReference type="EMBL" id="MU853353">
    <property type="protein sequence ID" value="KAK4109868.1"/>
    <property type="molecule type" value="Genomic_DNA"/>
</dbReference>
<feature type="chain" id="PRO_5042914470" evidence="2">
    <location>
        <begin position="21"/>
        <end position="395"/>
    </location>
</feature>
<keyword evidence="4" id="KW-1185">Reference proteome</keyword>
<reference evidence="3" key="1">
    <citation type="journal article" date="2023" name="Mol. Phylogenet. Evol.">
        <title>Genome-scale phylogeny and comparative genomics of the fungal order Sordariales.</title>
        <authorList>
            <person name="Hensen N."/>
            <person name="Bonometti L."/>
            <person name="Westerberg I."/>
            <person name="Brannstrom I.O."/>
            <person name="Guillou S."/>
            <person name="Cros-Aarteil S."/>
            <person name="Calhoun S."/>
            <person name="Haridas S."/>
            <person name="Kuo A."/>
            <person name="Mondo S."/>
            <person name="Pangilinan J."/>
            <person name="Riley R."/>
            <person name="LaButti K."/>
            <person name="Andreopoulos B."/>
            <person name="Lipzen A."/>
            <person name="Chen C."/>
            <person name="Yan M."/>
            <person name="Daum C."/>
            <person name="Ng V."/>
            <person name="Clum A."/>
            <person name="Steindorff A."/>
            <person name="Ohm R.A."/>
            <person name="Martin F."/>
            <person name="Silar P."/>
            <person name="Natvig D.O."/>
            <person name="Lalanne C."/>
            <person name="Gautier V."/>
            <person name="Ament-Velasquez S.L."/>
            <person name="Kruys A."/>
            <person name="Hutchinson M.I."/>
            <person name="Powell A.J."/>
            <person name="Barry K."/>
            <person name="Miller A.N."/>
            <person name="Grigoriev I.V."/>
            <person name="Debuchy R."/>
            <person name="Gladieux P."/>
            <person name="Hiltunen Thoren M."/>
            <person name="Johannesson H."/>
        </authorList>
    </citation>
    <scope>NUCLEOTIDE SEQUENCE</scope>
    <source>
        <strain evidence="3">CBS 508.74</strain>
    </source>
</reference>
<dbReference type="RefSeq" id="XP_064667438.1">
    <property type="nucleotide sequence ID" value="XM_064816970.1"/>
</dbReference>
<dbReference type="Gene3D" id="2.130.10.10">
    <property type="entry name" value="YVTN repeat-like/Quinoprotein amine dehydrogenase"/>
    <property type="match status" value="1"/>
</dbReference>
<dbReference type="InterPro" id="IPR011045">
    <property type="entry name" value="N2O_reductase_N"/>
</dbReference>
<gene>
    <name evidence="3" type="ORF">N656DRAFT_791412</name>
</gene>
<dbReference type="PROSITE" id="PS51257">
    <property type="entry name" value="PROKAR_LIPOPROTEIN"/>
    <property type="match status" value="1"/>
</dbReference>